<evidence type="ECO:0000313" key="15">
    <source>
        <dbReference type="Proteomes" id="UP000273643"/>
    </source>
</evidence>
<keyword evidence="7" id="KW-1005">Bacterial flagellum biogenesis</keyword>
<dbReference type="GO" id="GO:0044780">
    <property type="term" value="P:bacterial-type flagellum assembly"/>
    <property type="evidence" value="ECO:0007669"/>
    <property type="project" value="InterPro"/>
</dbReference>
<dbReference type="GO" id="GO:0042597">
    <property type="term" value="C:periplasmic space"/>
    <property type="evidence" value="ECO:0007669"/>
    <property type="project" value="UniProtKB-SubCell"/>
</dbReference>
<dbReference type="Gene3D" id="1.10.530.10">
    <property type="match status" value="1"/>
</dbReference>
<sequence>MIPLDNTHVRQQVQDSLLNNDGMEALRAKGRNGDPEALREVARQFESMFVHQMFKQMRATNEVFGKDSLFSSEESKFHKEMLDQQMSLELTKGRGLGLAEMLYQQMERAYGDKLKPQKAESMDASRLERQSNLSVPTAPVTGGKAPLANSPAEFVERIRPHAVKAAEQLGVAPQALIAQAALETGWGQHVIHTGSGSNSHNLFNIKADGRWEGDRINVSTIEYRHGLPQVERADFRRYDNYEQSFTDYVQFLQDNPRYQDALKAGNDAERYVEGLQDAGYATDPAYAEKLKTLMRTEPLMTVVRNDAPNPNDA</sequence>
<evidence type="ECO:0000256" key="1">
    <source>
        <dbReference type="ARBA" id="ARBA00002954"/>
    </source>
</evidence>
<evidence type="ECO:0000256" key="12">
    <source>
        <dbReference type="SAM" id="MobiDB-lite"/>
    </source>
</evidence>
<comment type="similarity">
    <text evidence="3">In the N-terminal section; belongs to the FlgJ family.</text>
</comment>
<gene>
    <name evidence="14" type="ORF">EDC38_0514</name>
</gene>
<dbReference type="InterPro" id="IPR051056">
    <property type="entry name" value="Glycosyl_Hydrolase_73"/>
</dbReference>
<evidence type="ECO:0000256" key="5">
    <source>
        <dbReference type="ARBA" id="ARBA00013433"/>
    </source>
</evidence>
<dbReference type="NCBIfam" id="TIGR02541">
    <property type="entry name" value="flagell_FlgJ"/>
    <property type="match status" value="1"/>
</dbReference>
<comment type="caution">
    <text evidence="14">The sequence shown here is derived from an EMBL/GenBank/DDBJ whole genome shotgun (WGS) entry which is preliminary data.</text>
</comment>
<dbReference type="InterPro" id="IPR002901">
    <property type="entry name" value="MGlyc_endo_b_GlcNAc-like_dom"/>
</dbReference>
<dbReference type="PANTHER" id="PTHR33308">
    <property type="entry name" value="PEPTIDOGLYCAN HYDROLASE FLGJ"/>
    <property type="match status" value="1"/>
</dbReference>
<dbReference type="Proteomes" id="UP000273643">
    <property type="component" value="Unassembled WGS sequence"/>
</dbReference>
<keyword evidence="6" id="KW-0574">Periplasm</keyword>
<keyword evidence="14" id="KW-0966">Cell projection</keyword>
<dbReference type="Pfam" id="PF10135">
    <property type="entry name" value="Rod-binding"/>
    <property type="match status" value="1"/>
</dbReference>
<evidence type="ECO:0000256" key="3">
    <source>
        <dbReference type="ARBA" id="ARBA00006880"/>
    </source>
</evidence>
<keyword evidence="10" id="KW-0961">Cell wall biogenesis/degradation</keyword>
<keyword evidence="9" id="KW-0326">Glycosidase</keyword>
<dbReference type="GO" id="GO:0016798">
    <property type="term" value="F:hydrolase activity, acting on glycosyl bonds"/>
    <property type="evidence" value="ECO:0007669"/>
    <property type="project" value="UniProtKB-KW"/>
</dbReference>
<accession>A0A3N1NUT5</accession>
<evidence type="ECO:0000256" key="10">
    <source>
        <dbReference type="ARBA" id="ARBA00023316"/>
    </source>
</evidence>
<keyword evidence="14" id="KW-0282">Flagellum</keyword>
<dbReference type="InterPro" id="IPR019301">
    <property type="entry name" value="Flagellar_prot_FlgJ_N"/>
</dbReference>
<reference evidence="14 15" key="1">
    <citation type="submission" date="2018-11" db="EMBL/GenBank/DDBJ databases">
        <title>Genomic Encyclopedia of Type Strains, Phase IV (KMG-IV): sequencing the most valuable type-strain genomes for metagenomic binning, comparative biology and taxonomic classification.</title>
        <authorList>
            <person name="Goeker M."/>
        </authorList>
    </citation>
    <scope>NUCLEOTIDE SEQUENCE [LARGE SCALE GENOMIC DNA]</scope>
    <source>
        <strain evidence="14 15">DSM 16974</strain>
    </source>
</reference>
<evidence type="ECO:0000259" key="13">
    <source>
        <dbReference type="SMART" id="SM00047"/>
    </source>
</evidence>
<evidence type="ECO:0000256" key="11">
    <source>
        <dbReference type="ARBA" id="ARBA00030835"/>
    </source>
</evidence>
<keyword evidence="15" id="KW-1185">Reference proteome</keyword>
<evidence type="ECO:0000256" key="6">
    <source>
        <dbReference type="ARBA" id="ARBA00022764"/>
    </source>
</evidence>
<dbReference type="GO" id="GO:0071555">
    <property type="term" value="P:cell wall organization"/>
    <property type="evidence" value="ECO:0007669"/>
    <property type="project" value="UniProtKB-KW"/>
</dbReference>
<dbReference type="Pfam" id="PF01832">
    <property type="entry name" value="Glucosaminidase"/>
    <property type="match status" value="1"/>
</dbReference>
<dbReference type="GO" id="GO:0071973">
    <property type="term" value="P:bacterial-type flagellum-dependent cell motility"/>
    <property type="evidence" value="ECO:0007669"/>
    <property type="project" value="TreeGrafter"/>
</dbReference>
<keyword evidence="8" id="KW-0378">Hydrolase</keyword>
<evidence type="ECO:0000256" key="4">
    <source>
        <dbReference type="ARBA" id="ARBA00007974"/>
    </source>
</evidence>
<keyword evidence="14" id="KW-0969">Cilium</keyword>
<dbReference type="InterPro" id="IPR013377">
    <property type="entry name" value="FlgJ"/>
</dbReference>
<dbReference type="SMART" id="SM00047">
    <property type="entry name" value="LYZ2"/>
    <property type="match status" value="1"/>
</dbReference>
<name>A0A3N1NUT5_9GAMM</name>
<dbReference type="PANTHER" id="PTHR33308:SF9">
    <property type="entry name" value="PEPTIDOGLYCAN HYDROLASE FLGJ"/>
    <property type="match status" value="1"/>
</dbReference>
<evidence type="ECO:0000256" key="9">
    <source>
        <dbReference type="ARBA" id="ARBA00023295"/>
    </source>
</evidence>
<proteinExistence type="inferred from homology"/>
<feature type="compositionally biased region" description="Basic and acidic residues" evidence="12">
    <location>
        <begin position="113"/>
        <end position="129"/>
    </location>
</feature>
<dbReference type="AlphaFoldDB" id="A0A3N1NUT5"/>
<feature type="region of interest" description="Disordered" evidence="12">
    <location>
        <begin position="113"/>
        <end position="145"/>
    </location>
</feature>
<comment type="similarity">
    <text evidence="4">In the C-terminal section; belongs to the glycosyl hydrolase 73 family.</text>
</comment>
<dbReference type="OrthoDB" id="289937at2"/>
<dbReference type="EMBL" id="RJUK01000001">
    <property type="protein sequence ID" value="ROQ19923.1"/>
    <property type="molecule type" value="Genomic_DNA"/>
</dbReference>
<feature type="domain" description="Mannosyl-glycoprotein endo-beta-N-acetylglucosamidase-like" evidence="13">
    <location>
        <begin position="144"/>
        <end position="303"/>
    </location>
</feature>
<dbReference type="Gene3D" id="2.10.70.40">
    <property type="entry name" value="peptidoglycan hydrolase"/>
    <property type="match status" value="1"/>
</dbReference>
<dbReference type="PRINTS" id="PR01002">
    <property type="entry name" value="FLGFLGJ"/>
</dbReference>
<evidence type="ECO:0000256" key="7">
    <source>
        <dbReference type="ARBA" id="ARBA00022795"/>
    </source>
</evidence>
<comment type="subcellular location">
    <subcellularLocation>
        <location evidence="2">Periplasm</location>
    </subcellularLocation>
</comment>
<comment type="function">
    <text evidence="1">Flagellum-specific muramidase which hydrolyzes the peptidoglycan layer to assemble the rod structure in the periplasmic space.</text>
</comment>
<evidence type="ECO:0000313" key="14">
    <source>
        <dbReference type="EMBL" id="ROQ19923.1"/>
    </source>
</evidence>
<protein>
    <recommendedName>
        <fullName evidence="5">Peptidoglycan hydrolase FlgJ</fullName>
    </recommendedName>
    <alternativeName>
        <fullName evidence="11">Muramidase FlgJ</fullName>
    </alternativeName>
</protein>
<evidence type="ECO:0000256" key="2">
    <source>
        <dbReference type="ARBA" id="ARBA00004418"/>
    </source>
</evidence>
<evidence type="ECO:0000256" key="8">
    <source>
        <dbReference type="ARBA" id="ARBA00022801"/>
    </source>
</evidence>
<dbReference type="GO" id="GO:0004040">
    <property type="term" value="F:amidase activity"/>
    <property type="evidence" value="ECO:0007669"/>
    <property type="project" value="InterPro"/>
</dbReference>
<dbReference type="RefSeq" id="WP_123637194.1">
    <property type="nucleotide sequence ID" value="NZ_RJUK01000001.1"/>
</dbReference>
<organism evidence="14 15">
    <name type="scientific">Marinimicrobium koreense</name>
    <dbReference type="NCBI Taxonomy" id="306545"/>
    <lineage>
        <taxon>Bacteria</taxon>
        <taxon>Pseudomonadati</taxon>
        <taxon>Pseudomonadota</taxon>
        <taxon>Gammaproteobacteria</taxon>
        <taxon>Cellvibrionales</taxon>
        <taxon>Cellvibrionaceae</taxon>
        <taxon>Marinimicrobium</taxon>
    </lineage>
</organism>